<comment type="caution">
    <text evidence="7">Lacks conserved residue(s) required for the propagation of feature annotation.</text>
</comment>
<keyword evidence="5 7" id="KW-0472">Membrane</keyword>
<dbReference type="EMBL" id="VZUJ01080346">
    <property type="protein sequence ID" value="NXV77241.1"/>
    <property type="molecule type" value="Genomic_DNA"/>
</dbReference>
<dbReference type="AlphaFoldDB" id="A0A7L3WM89"/>
<dbReference type="InterPro" id="IPR008952">
    <property type="entry name" value="Tetraspanin_EC2_sf"/>
</dbReference>
<dbReference type="InterPro" id="IPR000301">
    <property type="entry name" value="Tetraspanin_animals"/>
</dbReference>
<dbReference type="SUPFAM" id="SSF48652">
    <property type="entry name" value="Tetraspanin"/>
    <property type="match status" value="1"/>
</dbReference>
<protein>
    <recommendedName>
        <fullName evidence="7">Tetraspanin</fullName>
    </recommendedName>
</protein>
<dbReference type="PRINTS" id="PR00259">
    <property type="entry name" value="TMFOUR"/>
</dbReference>
<evidence type="ECO:0000313" key="8">
    <source>
        <dbReference type="EMBL" id="NXV77241.1"/>
    </source>
</evidence>
<evidence type="ECO:0000256" key="2">
    <source>
        <dbReference type="ARBA" id="ARBA00006840"/>
    </source>
</evidence>
<name>A0A7L3WM89_9GRUI</name>
<dbReference type="OrthoDB" id="6361633at2759"/>
<comment type="subcellular location">
    <subcellularLocation>
        <location evidence="1 7">Membrane</location>
        <topology evidence="1 7">Multi-pass membrane protein</topology>
    </subcellularLocation>
</comment>
<dbReference type="PANTHER" id="PTHR19282:SF527">
    <property type="entry name" value="TETRASPANIN"/>
    <property type="match status" value="1"/>
</dbReference>
<evidence type="ECO:0000256" key="4">
    <source>
        <dbReference type="ARBA" id="ARBA00022989"/>
    </source>
</evidence>
<gene>
    <name evidence="8" type="primary">Cd82_0</name>
    <name evidence="8" type="ORF">ATLROG_R00938</name>
</gene>
<dbReference type="PANTHER" id="PTHR19282">
    <property type="entry name" value="TETRASPANIN"/>
    <property type="match status" value="1"/>
</dbReference>
<evidence type="ECO:0000256" key="6">
    <source>
        <dbReference type="PIRSR" id="PIRSR002419-1"/>
    </source>
</evidence>
<feature type="transmembrane region" description="Helical" evidence="7">
    <location>
        <begin position="170"/>
        <end position="189"/>
    </location>
</feature>
<keyword evidence="9" id="KW-1185">Reference proteome</keyword>
<feature type="transmembrane region" description="Helical" evidence="7">
    <location>
        <begin position="42"/>
        <end position="67"/>
    </location>
</feature>
<keyword evidence="4 7" id="KW-1133">Transmembrane helix</keyword>
<evidence type="ECO:0000256" key="3">
    <source>
        <dbReference type="ARBA" id="ARBA00022692"/>
    </source>
</evidence>
<proteinExistence type="inferred from homology"/>
<feature type="non-terminal residue" evidence="8">
    <location>
        <position position="1"/>
    </location>
</feature>
<dbReference type="FunFam" id="1.10.1450.10:FF:000025">
    <property type="entry name" value="Tetraspanin"/>
    <property type="match status" value="1"/>
</dbReference>
<dbReference type="GO" id="GO:0005886">
    <property type="term" value="C:plasma membrane"/>
    <property type="evidence" value="ECO:0007669"/>
    <property type="project" value="TreeGrafter"/>
</dbReference>
<organism evidence="8 9">
    <name type="scientific">Atlantisia rogersi</name>
    <name type="common">Inaccessible Island rail</name>
    <dbReference type="NCBI Taxonomy" id="2478892"/>
    <lineage>
        <taxon>Eukaryota</taxon>
        <taxon>Metazoa</taxon>
        <taxon>Chordata</taxon>
        <taxon>Craniata</taxon>
        <taxon>Vertebrata</taxon>
        <taxon>Euteleostomi</taxon>
        <taxon>Archelosauria</taxon>
        <taxon>Archosauria</taxon>
        <taxon>Dinosauria</taxon>
        <taxon>Saurischia</taxon>
        <taxon>Theropoda</taxon>
        <taxon>Coelurosauria</taxon>
        <taxon>Aves</taxon>
        <taxon>Neognathae</taxon>
        <taxon>Neoaves</taxon>
        <taxon>Gruiformes</taxon>
        <taxon>Rallidae</taxon>
        <taxon>Atlantisia</taxon>
    </lineage>
</organism>
<keyword evidence="3 7" id="KW-0812">Transmembrane</keyword>
<sequence length="206" mass="23681">VTVSSGENQLLTYISCILLGIGSVISFTSAVGFLGSVKEIKCLLLTYMSFQILVFVTQMAILVLVFVKKEEVHNQWNNRIDEVISEYGNESLAEQEPVWNILNAVQQNMECCGRYNVTQWERNKNKENHTHIPCSCIKSSVKKWFCDVPKDPTYSMGCEKFLNAWFENNVLILTAITVSLLIIQVRVLLSKIYKILIFFWWKKPNS</sequence>
<dbReference type="PIRSF" id="PIRSF002419">
    <property type="entry name" value="Tetraspanin"/>
    <property type="match status" value="1"/>
</dbReference>
<feature type="non-terminal residue" evidence="8">
    <location>
        <position position="206"/>
    </location>
</feature>
<evidence type="ECO:0000256" key="5">
    <source>
        <dbReference type="ARBA" id="ARBA00023136"/>
    </source>
</evidence>
<accession>A0A7L3WM89</accession>
<comment type="similarity">
    <text evidence="2 7">Belongs to the tetraspanin (TM4SF) family.</text>
</comment>
<comment type="caution">
    <text evidence="8">The sequence shown here is derived from an EMBL/GenBank/DDBJ whole genome shotgun (WGS) entry which is preliminary data.</text>
</comment>
<evidence type="ECO:0000313" key="9">
    <source>
        <dbReference type="Proteomes" id="UP000518911"/>
    </source>
</evidence>
<feature type="disulfide bond" evidence="6">
    <location>
        <begin position="112"/>
        <end position="134"/>
    </location>
</feature>
<dbReference type="InterPro" id="IPR018499">
    <property type="entry name" value="Tetraspanin/Peripherin"/>
</dbReference>
<dbReference type="Pfam" id="PF00335">
    <property type="entry name" value="Tetraspanin"/>
    <property type="match status" value="1"/>
</dbReference>
<dbReference type="Proteomes" id="UP000518911">
    <property type="component" value="Unassembled WGS sequence"/>
</dbReference>
<feature type="transmembrane region" description="Helical" evidence="7">
    <location>
        <begin position="12"/>
        <end position="35"/>
    </location>
</feature>
<keyword evidence="6" id="KW-1015">Disulfide bond</keyword>
<dbReference type="Gene3D" id="1.10.1450.10">
    <property type="entry name" value="Tetraspanin"/>
    <property type="match status" value="1"/>
</dbReference>
<reference evidence="8 9" key="1">
    <citation type="submission" date="2019-09" db="EMBL/GenBank/DDBJ databases">
        <title>Bird 10,000 Genomes (B10K) Project - Family phase.</title>
        <authorList>
            <person name="Zhang G."/>
        </authorList>
    </citation>
    <scope>NUCLEOTIDE SEQUENCE [LARGE SCALE GENOMIC DNA]</scope>
    <source>
        <strain evidence="8">OUT-0055</strain>
        <tissue evidence="8">Blood</tissue>
    </source>
</reference>
<evidence type="ECO:0000256" key="7">
    <source>
        <dbReference type="RuleBase" id="RU361218"/>
    </source>
</evidence>
<evidence type="ECO:0000256" key="1">
    <source>
        <dbReference type="ARBA" id="ARBA00004141"/>
    </source>
</evidence>